<protein>
    <recommendedName>
        <fullName evidence="4">chitinase</fullName>
        <ecNumber evidence="4">3.2.1.14</ecNumber>
    </recommendedName>
</protein>
<feature type="chain" id="PRO_5040424016" description="chitinase" evidence="13">
    <location>
        <begin position="21"/>
        <end position="423"/>
    </location>
</feature>
<dbReference type="Gene3D" id="3.20.20.80">
    <property type="entry name" value="Glycosidases"/>
    <property type="match status" value="1"/>
</dbReference>
<evidence type="ECO:0000256" key="3">
    <source>
        <dbReference type="ARBA" id="ARBA00008682"/>
    </source>
</evidence>
<dbReference type="FunFam" id="3.10.50.10:FF:000005">
    <property type="entry name" value="Endochitinase B1"/>
    <property type="match status" value="1"/>
</dbReference>
<evidence type="ECO:0000256" key="11">
    <source>
        <dbReference type="ARBA" id="ARBA00023326"/>
    </source>
</evidence>
<evidence type="ECO:0000313" key="15">
    <source>
        <dbReference type="EMBL" id="UNI19741.1"/>
    </source>
</evidence>
<keyword evidence="11" id="KW-0624">Polysaccharide degradation</keyword>
<evidence type="ECO:0000256" key="6">
    <source>
        <dbReference type="ARBA" id="ARBA00022729"/>
    </source>
</evidence>
<evidence type="ECO:0000256" key="9">
    <source>
        <dbReference type="ARBA" id="ARBA00023277"/>
    </source>
</evidence>
<dbReference type="SMART" id="SM00636">
    <property type="entry name" value="Glyco_18"/>
    <property type="match status" value="1"/>
</dbReference>
<dbReference type="OrthoDB" id="76388at2759"/>
<dbReference type="AlphaFoldDB" id="A0A9Q8QJ35"/>
<dbReference type="InterPro" id="IPR001579">
    <property type="entry name" value="Glyco_hydro_18_chit_AS"/>
</dbReference>
<dbReference type="KEGG" id="ptkz:JDV02_005902"/>
<organism evidence="15 16">
    <name type="scientific">Purpureocillium takamizusanense</name>
    <dbReference type="NCBI Taxonomy" id="2060973"/>
    <lineage>
        <taxon>Eukaryota</taxon>
        <taxon>Fungi</taxon>
        <taxon>Dikarya</taxon>
        <taxon>Ascomycota</taxon>
        <taxon>Pezizomycotina</taxon>
        <taxon>Sordariomycetes</taxon>
        <taxon>Hypocreomycetidae</taxon>
        <taxon>Hypocreales</taxon>
        <taxon>Ophiocordycipitaceae</taxon>
        <taxon>Purpureocillium</taxon>
    </lineage>
</organism>
<dbReference type="GO" id="GO:0000272">
    <property type="term" value="P:polysaccharide catabolic process"/>
    <property type="evidence" value="ECO:0007669"/>
    <property type="project" value="UniProtKB-KW"/>
</dbReference>
<dbReference type="InterPro" id="IPR050314">
    <property type="entry name" value="Glycosyl_Hydrlase_18"/>
</dbReference>
<evidence type="ECO:0000256" key="8">
    <source>
        <dbReference type="ARBA" id="ARBA00023024"/>
    </source>
</evidence>
<dbReference type="FunFam" id="3.20.20.80:FF:000075">
    <property type="entry name" value="Sporulation-specific chitinase"/>
    <property type="match status" value="1"/>
</dbReference>
<sequence>MLSLLAISVAALASAQATLAAATPVDPYIGTIDRRSSGYVNAVYFTNWGVYGRNYQPTDLPASQISHVLYSFMNVQSDGTVVSGDTYADIEKHYPGDSWNDQGKNIYGCVKQLYLLKKANRHMKVMLSIGGWTWSTNFPSASSSDSARSNFAKTAVNLVKDWGFDGIDIDWEYPANDDEARNMISLLQAVRDELDAYAARAANGHHFELSIAAPAGPKHYEKLHMKDIGRLVDHVNLMAYDYAGSWDNTTGHAANIFANPQNSVTTKYNTEDAVNAYVGGGVPGSKMVLGMPLYGRSFESTDGLGSTFGGVGSGSFENGIWDYKVLPKAGASLQYDSVAKASWTYDSGSRELISFDTPDMVKEKVSYLKNKSMAGSMFWEASGDRKDGGSLISTSVNALGGLDTTENWLSYPESQYENMKKGM</sequence>
<dbReference type="SUPFAM" id="SSF51445">
    <property type="entry name" value="(Trans)glycosidases"/>
    <property type="match status" value="1"/>
</dbReference>
<dbReference type="SUPFAM" id="SSF54556">
    <property type="entry name" value="Chitinase insertion domain"/>
    <property type="match status" value="1"/>
</dbReference>
<feature type="signal peptide" evidence="13">
    <location>
        <begin position="1"/>
        <end position="20"/>
    </location>
</feature>
<dbReference type="GO" id="GO:0008061">
    <property type="term" value="F:chitin binding"/>
    <property type="evidence" value="ECO:0007669"/>
    <property type="project" value="InterPro"/>
</dbReference>
<dbReference type="GO" id="GO:0005576">
    <property type="term" value="C:extracellular region"/>
    <property type="evidence" value="ECO:0007669"/>
    <property type="project" value="UniProtKB-SubCell"/>
</dbReference>
<evidence type="ECO:0000256" key="7">
    <source>
        <dbReference type="ARBA" id="ARBA00022801"/>
    </source>
</evidence>
<keyword evidence="8" id="KW-0146">Chitin degradation</keyword>
<keyword evidence="7 12" id="KW-0378">Hydrolase</keyword>
<name>A0A9Q8QJ35_9HYPO</name>
<proteinExistence type="inferred from homology"/>
<dbReference type="InterPro" id="IPR011583">
    <property type="entry name" value="Chitinase_II/V-like_cat"/>
</dbReference>
<dbReference type="GO" id="GO:0008843">
    <property type="term" value="F:endochitinase activity"/>
    <property type="evidence" value="ECO:0007669"/>
    <property type="project" value="UniProtKB-EC"/>
</dbReference>
<keyword evidence="6 13" id="KW-0732">Signal</keyword>
<gene>
    <name evidence="15" type="primary">CHT4_2</name>
    <name evidence="15" type="ORF">JDV02_005902</name>
</gene>
<dbReference type="PROSITE" id="PS01095">
    <property type="entry name" value="GH18_1"/>
    <property type="match status" value="1"/>
</dbReference>
<dbReference type="InterPro" id="IPR001223">
    <property type="entry name" value="Glyco_hydro18_cat"/>
</dbReference>
<dbReference type="InterPro" id="IPR017853">
    <property type="entry name" value="GH"/>
</dbReference>
<evidence type="ECO:0000256" key="2">
    <source>
        <dbReference type="ARBA" id="ARBA00004613"/>
    </source>
</evidence>
<keyword evidence="16" id="KW-1185">Reference proteome</keyword>
<dbReference type="RefSeq" id="XP_047843222.1">
    <property type="nucleotide sequence ID" value="XM_047987238.1"/>
</dbReference>
<evidence type="ECO:0000256" key="12">
    <source>
        <dbReference type="RuleBase" id="RU000489"/>
    </source>
</evidence>
<reference evidence="15" key="1">
    <citation type="submission" date="2021-11" db="EMBL/GenBank/DDBJ databases">
        <title>Purpureocillium_takamizusanense_genome.</title>
        <authorList>
            <person name="Nguyen N.-H."/>
        </authorList>
    </citation>
    <scope>NUCLEOTIDE SEQUENCE</scope>
    <source>
        <strain evidence="15">PT3</strain>
    </source>
</reference>
<evidence type="ECO:0000256" key="5">
    <source>
        <dbReference type="ARBA" id="ARBA00022525"/>
    </source>
</evidence>
<dbReference type="GeneID" id="72067851"/>
<dbReference type="EC" id="3.2.1.14" evidence="4"/>
<dbReference type="CDD" id="cd06548">
    <property type="entry name" value="GH18_chitinase"/>
    <property type="match status" value="1"/>
</dbReference>
<dbReference type="Gene3D" id="3.10.50.10">
    <property type="match status" value="1"/>
</dbReference>
<dbReference type="Pfam" id="PF00704">
    <property type="entry name" value="Glyco_hydro_18"/>
    <property type="match status" value="1"/>
</dbReference>
<dbReference type="PROSITE" id="PS51910">
    <property type="entry name" value="GH18_2"/>
    <property type="match status" value="1"/>
</dbReference>
<feature type="domain" description="GH18" evidence="14">
    <location>
        <begin position="39"/>
        <end position="402"/>
    </location>
</feature>
<evidence type="ECO:0000256" key="4">
    <source>
        <dbReference type="ARBA" id="ARBA00012729"/>
    </source>
</evidence>
<evidence type="ECO:0000313" key="16">
    <source>
        <dbReference type="Proteomes" id="UP000829364"/>
    </source>
</evidence>
<evidence type="ECO:0000256" key="10">
    <source>
        <dbReference type="ARBA" id="ARBA00023295"/>
    </source>
</evidence>
<dbReference type="EMBL" id="CP086358">
    <property type="protein sequence ID" value="UNI19741.1"/>
    <property type="molecule type" value="Genomic_DNA"/>
</dbReference>
<comment type="catalytic activity">
    <reaction evidence="1">
        <text>Random endo-hydrolysis of N-acetyl-beta-D-glucosaminide (1-&gt;4)-beta-linkages in chitin and chitodextrins.</text>
        <dbReference type="EC" id="3.2.1.14"/>
    </reaction>
</comment>
<keyword evidence="9" id="KW-0119">Carbohydrate metabolism</keyword>
<evidence type="ECO:0000259" key="14">
    <source>
        <dbReference type="PROSITE" id="PS51910"/>
    </source>
</evidence>
<keyword evidence="10 12" id="KW-0326">Glycosidase</keyword>
<comment type="similarity">
    <text evidence="3">Belongs to the glycosyl hydrolase 18 family. Chitinase class V subfamily.</text>
</comment>
<dbReference type="InterPro" id="IPR029070">
    <property type="entry name" value="Chitinase_insertion_sf"/>
</dbReference>
<dbReference type="GO" id="GO:0006032">
    <property type="term" value="P:chitin catabolic process"/>
    <property type="evidence" value="ECO:0007669"/>
    <property type="project" value="UniProtKB-KW"/>
</dbReference>
<dbReference type="PANTHER" id="PTHR11177:SF365">
    <property type="entry name" value="ENDOCHITINASE B"/>
    <property type="match status" value="1"/>
</dbReference>
<evidence type="ECO:0000256" key="13">
    <source>
        <dbReference type="SAM" id="SignalP"/>
    </source>
</evidence>
<keyword evidence="5" id="KW-0964">Secreted</keyword>
<dbReference type="PANTHER" id="PTHR11177">
    <property type="entry name" value="CHITINASE"/>
    <property type="match status" value="1"/>
</dbReference>
<evidence type="ECO:0000256" key="1">
    <source>
        <dbReference type="ARBA" id="ARBA00000822"/>
    </source>
</evidence>
<dbReference type="Proteomes" id="UP000829364">
    <property type="component" value="Chromosome 5"/>
</dbReference>
<accession>A0A9Q8QJ35</accession>
<comment type="subcellular location">
    <subcellularLocation>
        <location evidence="2">Secreted</location>
    </subcellularLocation>
</comment>